<keyword evidence="3" id="KW-1185">Reference proteome</keyword>
<reference evidence="3" key="1">
    <citation type="submission" date="2016-10" db="EMBL/GenBank/DDBJ databases">
        <authorList>
            <person name="Varghese N."/>
            <person name="Submissions S."/>
        </authorList>
    </citation>
    <scope>NUCLEOTIDE SEQUENCE [LARGE SCALE GENOMIC DNA]</scope>
    <source>
        <strain evidence="3">DSM 10146</strain>
    </source>
</reference>
<name>A0A1G7EUJ7_9RHOB</name>
<keyword evidence="1" id="KW-0472">Membrane</keyword>
<protein>
    <submittedName>
        <fullName evidence="2">Rod shape-determining protein MreD</fullName>
    </submittedName>
</protein>
<dbReference type="AlphaFoldDB" id="A0A1G7EUJ7"/>
<dbReference type="OrthoDB" id="7629477at2"/>
<feature type="transmembrane region" description="Helical" evidence="1">
    <location>
        <begin position="58"/>
        <end position="75"/>
    </location>
</feature>
<evidence type="ECO:0000313" key="3">
    <source>
        <dbReference type="Proteomes" id="UP000198994"/>
    </source>
</evidence>
<dbReference type="EMBL" id="FNAV01000006">
    <property type="protein sequence ID" value="SDE67186.1"/>
    <property type="molecule type" value="Genomic_DNA"/>
</dbReference>
<keyword evidence="1" id="KW-0812">Transmembrane</keyword>
<keyword evidence="1" id="KW-1133">Transmembrane helix</keyword>
<proteinExistence type="predicted"/>
<evidence type="ECO:0000313" key="2">
    <source>
        <dbReference type="EMBL" id="SDE67186.1"/>
    </source>
</evidence>
<accession>A0A1G7EUJ7</accession>
<feature type="transmembrane region" description="Helical" evidence="1">
    <location>
        <begin position="9"/>
        <end position="29"/>
    </location>
</feature>
<organism evidence="2 3">
    <name type="scientific">Salipiger thiooxidans</name>
    <dbReference type="NCBI Taxonomy" id="282683"/>
    <lineage>
        <taxon>Bacteria</taxon>
        <taxon>Pseudomonadati</taxon>
        <taxon>Pseudomonadota</taxon>
        <taxon>Alphaproteobacteria</taxon>
        <taxon>Rhodobacterales</taxon>
        <taxon>Roseobacteraceae</taxon>
        <taxon>Salipiger</taxon>
    </lineage>
</organism>
<feature type="transmembrane region" description="Helical" evidence="1">
    <location>
        <begin position="144"/>
        <end position="162"/>
    </location>
</feature>
<dbReference type="STRING" id="282683.SAMN04488105_10669"/>
<dbReference type="RefSeq" id="WP_008883162.1">
    <property type="nucleotide sequence ID" value="NZ_FNAV01000006.1"/>
</dbReference>
<feature type="transmembrane region" description="Helical" evidence="1">
    <location>
        <begin position="109"/>
        <end position="132"/>
    </location>
</feature>
<evidence type="ECO:0000256" key="1">
    <source>
        <dbReference type="SAM" id="Phobius"/>
    </source>
</evidence>
<gene>
    <name evidence="2" type="ORF">SAMN04488105_10669</name>
</gene>
<dbReference type="Proteomes" id="UP000198994">
    <property type="component" value="Unassembled WGS sequence"/>
</dbReference>
<sequence>MAESRPARIWIMRAAFVGLSLLVMFYHLLPLDLLPPRYAGPDLLVALCFAWALRRPDYVPALSVAAVMLLADILFQRPPGLWSALVLMATEFLKSRDRRDRESTFVMEWIAVATVLAVITIVFRLALGLLIVPAGPSFLSLMRFAMTVICYPLVVMVSQYLLGVRRLAPGDFDHAGRSL</sequence>